<name>A0A1I2WS14_9HYPH</name>
<gene>
    <name evidence="1" type="ORF">SAMN05192565_1254</name>
</gene>
<reference evidence="2" key="1">
    <citation type="submission" date="2016-10" db="EMBL/GenBank/DDBJ databases">
        <authorList>
            <person name="Varghese N."/>
            <person name="Submissions S."/>
        </authorList>
    </citation>
    <scope>NUCLEOTIDE SEQUENCE [LARGE SCALE GENOMIC DNA]</scope>
    <source>
        <strain evidence="2">Gh-105</strain>
    </source>
</reference>
<organism evidence="1 2">
    <name type="scientific">Methylobacterium gossipiicola</name>
    <dbReference type="NCBI Taxonomy" id="582675"/>
    <lineage>
        <taxon>Bacteria</taxon>
        <taxon>Pseudomonadati</taxon>
        <taxon>Pseudomonadota</taxon>
        <taxon>Alphaproteobacteria</taxon>
        <taxon>Hyphomicrobiales</taxon>
        <taxon>Methylobacteriaceae</taxon>
        <taxon>Methylobacterium</taxon>
    </lineage>
</organism>
<sequence length="83" mass="9051">MSDHPQPDAALPEPVRDHLGQQLRSVFTTAEPVPEYLGDPVVPEDFAPQIKRLETRLKTHEEGTIAVEQALDGLLGDLTGKAP</sequence>
<dbReference type="AlphaFoldDB" id="A0A1I2WS14"/>
<dbReference type="RefSeq" id="WP_177232446.1">
    <property type="nucleotide sequence ID" value="NZ_FOPM01000025.1"/>
</dbReference>
<protein>
    <submittedName>
        <fullName evidence="1">Uncharacterized protein</fullName>
    </submittedName>
</protein>
<dbReference type="Proteomes" id="UP000199229">
    <property type="component" value="Unassembled WGS sequence"/>
</dbReference>
<dbReference type="EMBL" id="FOPM01000025">
    <property type="protein sequence ID" value="SFH02391.1"/>
    <property type="molecule type" value="Genomic_DNA"/>
</dbReference>
<accession>A0A1I2WS14</accession>
<evidence type="ECO:0000313" key="1">
    <source>
        <dbReference type="EMBL" id="SFH02391.1"/>
    </source>
</evidence>
<evidence type="ECO:0000313" key="2">
    <source>
        <dbReference type="Proteomes" id="UP000199229"/>
    </source>
</evidence>
<keyword evidence="2" id="KW-1185">Reference proteome</keyword>
<proteinExistence type="predicted"/>